<comment type="caution">
    <text evidence="3">The sequence shown here is derived from an EMBL/GenBank/DDBJ whole genome shotgun (WGS) entry which is preliminary data.</text>
</comment>
<dbReference type="GO" id="GO:0009103">
    <property type="term" value="P:lipopolysaccharide biosynthetic process"/>
    <property type="evidence" value="ECO:0007669"/>
    <property type="project" value="TreeGrafter"/>
</dbReference>
<feature type="transmembrane region" description="Helical" evidence="1">
    <location>
        <begin position="138"/>
        <end position="158"/>
    </location>
</feature>
<dbReference type="InterPro" id="IPR002656">
    <property type="entry name" value="Acyl_transf_3_dom"/>
</dbReference>
<evidence type="ECO:0000313" key="4">
    <source>
        <dbReference type="Proteomes" id="UP000316639"/>
    </source>
</evidence>
<feature type="transmembrane region" description="Helical" evidence="1">
    <location>
        <begin position="165"/>
        <end position="187"/>
    </location>
</feature>
<keyword evidence="1" id="KW-0472">Membrane</keyword>
<keyword evidence="4" id="KW-1185">Reference proteome</keyword>
<feature type="transmembrane region" description="Helical" evidence="1">
    <location>
        <begin position="314"/>
        <end position="335"/>
    </location>
</feature>
<dbReference type="EMBL" id="VOBR01000010">
    <property type="protein sequence ID" value="TWP50963.1"/>
    <property type="molecule type" value="Genomic_DNA"/>
</dbReference>
<feature type="transmembrane region" description="Helical" evidence="1">
    <location>
        <begin position="90"/>
        <end position="118"/>
    </location>
</feature>
<evidence type="ECO:0000313" key="3">
    <source>
        <dbReference type="EMBL" id="TWP50963.1"/>
    </source>
</evidence>
<evidence type="ECO:0000256" key="1">
    <source>
        <dbReference type="SAM" id="Phobius"/>
    </source>
</evidence>
<feature type="transmembrane region" description="Helical" evidence="1">
    <location>
        <begin position="12"/>
        <end position="33"/>
    </location>
</feature>
<keyword evidence="1" id="KW-1133">Transmembrane helix</keyword>
<organism evidence="3 4">
    <name type="scientific">Lentzea tibetensis</name>
    <dbReference type="NCBI Taxonomy" id="2591470"/>
    <lineage>
        <taxon>Bacteria</taxon>
        <taxon>Bacillati</taxon>
        <taxon>Actinomycetota</taxon>
        <taxon>Actinomycetes</taxon>
        <taxon>Pseudonocardiales</taxon>
        <taxon>Pseudonocardiaceae</taxon>
        <taxon>Lentzea</taxon>
    </lineage>
</organism>
<feature type="transmembrane region" description="Helical" evidence="1">
    <location>
        <begin position="224"/>
        <end position="243"/>
    </location>
</feature>
<sequence>MRGSDRRLPSLTGLRFAAALAVFGFHLNALGLFSGGPAEPVMGLLFGPGAIGVSFFFVLSGFVLTWSARPGESSRAIWRRRAAKIYPNHVVAWFVALLGLALLGTHSMSTLTVVLGALLLQAWVPVQDVYFGVNTPAWSLSCEAAFYLAFPLLLLLINRIRPARLWWAAGALVLGVLLVPLVAMPFSAPVEYWLVYICPAARVLEFALGMVLARIVIEERWIGVRLLPACGLFLVAYFASAYLPGTFGYVAATIVPLALLIPAAAVADVTGTRSPWRSRLWVWLGEVSFAFYLVHHFVIRTIAEALEELNAPEFPAVAGAVVMFAVSLGAAWLLFRFVEKPCYRLLTRRRQVQAV</sequence>
<keyword evidence="3" id="KW-0012">Acyltransferase</keyword>
<protein>
    <submittedName>
        <fullName evidence="3">Acyltransferase</fullName>
    </submittedName>
</protein>
<proteinExistence type="predicted"/>
<feature type="transmembrane region" description="Helical" evidence="1">
    <location>
        <begin position="281"/>
        <end position="302"/>
    </location>
</feature>
<dbReference type="AlphaFoldDB" id="A0A563ETI3"/>
<feature type="domain" description="Acyltransferase 3" evidence="2">
    <location>
        <begin position="10"/>
        <end position="335"/>
    </location>
</feature>
<evidence type="ECO:0000259" key="2">
    <source>
        <dbReference type="Pfam" id="PF01757"/>
    </source>
</evidence>
<dbReference type="OrthoDB" id="9796461at2"/>
<feature type="transmembrane region" description="Helical" evidence="1">
    <location>
        <begin position="45"/>
        <end position="69"/>
    </location>
</feature>
<accession>A0A563ETI3</accession>
<dbReference type="InterPro" id="IPR050879">
    <property type="entry name" value="Acyltransferase_3"/>
</dbReference>
<dbReference type="RefSeq" id="WP_146353212.1">
    <property type="nucleotide sequence ID" value="NZ_VOBR01000010.1"/>
</dbReference>
<dbReference type="GO" id="GO:0016747">
    <property type="term" value="F:acyltransferase activity, transferring groups other than amino-acyl groups"/>
    <property type="evidence" value="ECO:0007669"/>
    <property type="project" value="InterPro"/>
</dbReference>
<dbReference type="PANTHER" id="PTHR23028">
    <property type="entry name" value="ACETYLTRANSFERASE"/>
    <property type="match status" value="1"/>
</dbReference>
<keyword evidence="1" id="KW-0812">Transmembrane</keyword>
<feature type="transmembrane region" description="Helical" evidence="1">
    <location>
        <begin position="193"/>
        <end position="217"/>
    </location>
</feature>
<dbReference type="Proteomes" id="UP000316639">
    <property type="component" value="Unassembled WGS sequence"/>
</dbReference>
<name>A0A563ETI3_9PSEU</name>
<dbReference type="PANTHER" id="PTHR23028:SF53">
    <property type="entry name" value="ACYL_TRANSF_3 DOMAIN-CONTAINING PROTEIN"/>
    <property type="match status" value="1"/>
</dbReference>
<dbReference type="GO" id="GO:0016020">
    <property type="term" value="C:membrane"/>
    <property type="evidence" value="ECO:0007669"/>
    <property type="project" value="TreeGrafter"/>
</dbReference>
<dbReference type="Pfam" id="PF01757">
    <property type="entry name" value="Acyl_transf_3"/>
    <property type="match status" value="1"/>
</dbReference>
<feature type="transmembrane region" description="Helical" evidence="1">
    <location>
        <begin position="249"/>
        <end position="269"/>
    </location>
</feature>
<keyword evidence="3" id="KW-0808">Transferase</keyword>
<reference evidence="3 4" key="1">
    <citation type="submission" date="2019-07" db="EMBL/GenBank/DDBJ databases">
        <title>Lentzea xizangensis sp. nov., isolated from Qinghai-Tibetan Plateau Soils.</title>
        <authorList>
            <person name="Huang J."/>
        </authorList>
    </citation>
    <scope>NUCLEOTIDE SEQUENCE [LARGE SCALE GENOMIC DNA]</scope>
    <source>
        <strain evidence="3 4">FXJ1.1311</strain>
    </source>
</reference>
<gene>
    <name evidence="3" type="ORF">FKR81_17980</name>
</gene>